<evidence type="ECO:0000313" key="1">
    <source>
        <dbReference type="EMBL" id="KAI4340318.1"/>
    </source>
</evidence>
<gene>
    <name evidence="1" type="ORF">MLD38_025168</name>
</gene>
<keyword evidence="2" id="KW-1185">Reference proteome</keyword>
<sequence>MGNKETLGLSPKSLNALLRWAKGRSTRAKVAAGFLASLVMIVVMRFTVNNSSHFYLLSESCHAAGILLLIRKLMSQKSCSGLSVKTQELTAIFLVARFICSTNMEKNIHTVLDLLTLFTTGWVIYMMRWKLKSSYSKDMDTLPIYYVLVPCAILSLLVHPPIHTFPLGGPMFAFCIYVEALSVLPQLRLMQRMKMIEPFTAKYVFALGVARFFAWTHWIIQTYETRGAYFFLIGNGYFWFFALFLAEVVQSFILVDFCYYYIRSFARGQYWVDMPV</sequence>
<name>A0ACB9NU79_9MYRT</name>
<reference evidence="2" key="1">
    <citation type="journal article" date="2023" name="Front. Plant Sci.">
        <title>Chromosomal-level genome assembly of Melastoma candidum provides insights into trichome evolution.</title>
        <authorList>
            <person name="Zhong Y."/>
            <person name="Wu W."/>
            <person name="Sun C."/>
            <person name="Zou P."/>
            <person name="Liu Y."/>
            <person name="Dai S."/>
            <person name="Zhou R."/>
        </authorList>
    </citation>
    <scope>NUCLEOTIDE SEQUENCE [LARGE SCALE GENOMIC DNA]</scope>
</reference>
<comment type="caution">
    <text evidence="1">The sequence shown here is derived from an EMBL/GenBank/DDBJ whole genome shotgun (WGS) entry which is preliminary data.</text>
</comment>
<accession>A0ACB9NU79</accession>
<protein>
    <submittedName>
        <fullName evidence="1">Uncharacterized protein</fullName>
    </submittedName>
</protein>
<proteinExistence type="predicted"/>
<organism evidence="1 2">
    <name type="scientific">Melastoma candidum</name>
    <dbReference type="NCBI Taxonomy" id="119954"/>
    <lineage>
        <taxon>Eukaryota</taxon>
        <taxon>Viridiplantae</taxon>
        <taxon>Streptophyta</taxon>
        <taxon>Embryophyta</taxon>
        <taxon>Tracheophyta</taxon>
        <taxon>Spermatophyta</taxon>
        <taxon>Magnoliopsida</taxon>
        <taxon>eudicotyledons</taxon>
        <taxon>Gunneridae</taxon>
        <taxon>Pentapetalae</taxon>
        <taxon>rosids</taxon>
        <taxon>malvids</taxon>
        <taxon>Myrtales</taxon>
        <taxon>Melastomataceae</taxon>
        <taxon>Melastomatoideae</taxon>
        <taxon>Melastomateae</taxon>
        <taxon>Melastoma</taxon>
    </lineage>
</organism>
<dbReference type="EMBL" id="CM042886">
    <property type="protein sequence ID" value="KAI4340318.1"/>
    <property type="molecule type" value="Genomic_DNA"/>
</dbReference>
<dbReference type="Proteomes" id="UP001057402">
    <property type="component" value="Chromosome 7"/>
</dbReference>
<evidence type="ECO:0000313" key="2">
    <source>
        <dbReference type="Proteomes" id="UP001057402"/>
    </source>
</evidence>